<dbReference type="Proteomes" id="UP001229346">
    <property type="component" value="Unassembled WGS sequence"/>
</dbReference>
<evidence type="ECO:0000256" key="2">
    <source>
        <dbReference type="SAM" id="Phobius"/>
    </source>
</evidence>
<dbReference type="InterPro" id="IPR004761">
    <property type="entry name" value="Spore_GerAB"/>
</dbReference>
<keyword evidence="2" id="KW-0812">Transmembrane</keyword>
<feature type="transmembrane region" description="Helical" evidence="2">
    <location>
        <begin position="134"/>
        <end position="154"/>
    </location>
</feature>
<proteinExistence type="predicted"/>
<keyword evidence="2" id="KW-1133">Transmembrane helix</keyword>
<feature type="transmembrane region" description="Helical" evidence="2">
    <location>
        <begin position="37"/>
        <end position="54"/>
    </location>
</feature>
<evidence type="ECO:0000313" key="3">
    <source>
        <dbReference type="EMBL" id="MDQ0110916.1"/>
    </source>
</evidence>
<evidence type="ECO:0000313" key="4">
    <source>
        <dbReference type="Proteomes" id="UP001229346"/>
    </source>
</evidence>
<accession>A0ABT9TU89</accession>
<keyword evidence="2" id="KW-0472">Membrane</keyword>
<dbReference type="Pfam" id="PF03845">
    <property type="entry name" value="Spore_permease"/>
    <property type="match status" value="1"/>
</dbReference>
<comment type="caution">
    <text evidence="3">The sequence shown here is derived from an EMBL/GenBank/DDBJ whole genome shotgun (WGS) entry which is preliminary data.</text>
</comment>
<protein>
    <recommendedName>
        <fullName evidence="5">Spore germination protein</fullName>
    </recommendedName>
</protein>
<feature type="region of interest" description="Disordered" evidence="1">
    <location>
        <begin position="300"/>
        <end position="328"/>
    </location>
</feature>
<feature type="transmembrane region" description="Helical" evidence="2">
    <location>
        <begin position="6"/>
        <end position="25"/>
    </location>
</feature>
<reference evidence="3 4" key="1">
    <citation type="submission" date="2023-07" db="EMBL/GenBank/DDBJ databases">
        <title>Sorghum-associated microbial communities from plants grown in Nebraska, USA.</title>
        <authorList>
            <person name="Schachtman D."/>
        </authorList>
    </citation>
    <scope>NUCLEOTIDE SEQUENCE [LARGE SCALE GENOMIC DNA]</scope>
    <source>
        <strain evidence="3 4">CC482</strain>
    </source>
</reference>
<evidence type="ECO:0008006" key="5">
    <source>
        <dbReference type="Google" id="ProtNLM"/>
    </source>
</evidence>
<evidence type="ECO:0000256" key="1">
    <source>
        <dbReference type="SAM" id="MobiDB-lite"/>
    </source>
</evidence>
<name>A0ABT9TU89_PAEHA</name>
<dbReference type="RefSeq" id="WP_307200392.1">
    <property type="nucleotide sequence ID" value="NZ_JAUSSU010000001.1"/>
</dbReference>
<feature type="transmembrane region" description="Helical" evidence="2">
    <location>
        <begin position="110"/>
        <end position="128"/>
    </location>
</feature>
<organism evidence="3 4">
    <name type="scientific">Paenibacillus harenae</name>
    <dbReference type="NCBI Taxonomy" id="306543"/>
    <lineage>
        <taxon>Bacteria</taxon>
        <taxon>Bacillati</taxon>
        <taxon>Bacillota</taxon>
        <taxon>Bacilli</taxon>
        <taxon>Bacillales</taxon>
        <taxon>Paenibacillaceae</taxon>
        <taxon>Paenibacillus</taxon>
    </lineage>
</organism>
<dbReference type="EMBL" id="JAUSSU010000001">
    <property type="protein sequence ID" value="MDQ0110916.1"/>
    <property type="molecule type" value="Genomic_DNA"/>
</dbReference>
<feature type="transmembrane region" description="Helical" evidence="2">
    <location>
        <begin position="263"/>
        <end position="283"/>
    </location>
</feature>
<feature type="transmembrane region" description="Helical" evidence="2">
    <location>
        <begin position="74"/>
        <end position="98"/>
    </location>
</feature>
<keyword evidence="4" id="KW-1185">Reference proteome</keyword>
<feature type="transmembrane region" description="Helical" evidence="2">
    <location>
        <begin position="213"/>
        <end position="233"/>
    </location>
</feature>
<gene>
    <name evidence="3" type="ORF">J2T15_000332</name>
</gene>
<sequence length="328" mass="37412">MNRYFFYNFILVSFINLMLYVPHILMADRYRGAVQSLIIGAVIGTILLYLYTSALARYPGKGLPEILKMHLPKWISHILISFFRFMWLYATSLAIIAFAIMINRFFNPDVHVSLILAMLVLASGYAATRSSLTVMFVIEIGLIVNAPIILFVLFKAGSNPHLNWDAIRVIANYVTKAPTLASTAAASFIFTGYINMSLFNRLMPSNSRFRHRWIYPLMGFVILLITFFVPIGIHGTEIVGNYIYIWSITADSLLMQYGFIERVLFLFLIVYLNLTLVFTMSGWHQAMEFVKSMMSNHKPEIDSEKTPLSNRRGSVRFRAPVSGEPSLQ</sequence>